<evidence type="ECO:0000313" key="1">
    <source>
        <dbReference type="EMBL" id="GAG93183.1"/>
    </source>
</evidence>
<dbReference type="EMBL" id="BART01026132">
    <property type="protein sequence ID" value="GAG93183.1"/>
    <property type="molecule type" value="Genomic_DNA"/>
</dbReference>
<name>X1C9X2_9ZZZZ</name>
<gene>
    <name evidence="1" type="ORF">S01H4_46707</name>
</gene>
<proteinExistence type="predicted"/>
<organism evidence="1">
    <name type="scientific">marine sediment metagenome</name>
    <dbReference type="NCBI Taxonomy" id="412755"/>
    <lineage>
        <taxon>unclassified sequences</taxon>
        <taxon>metagenomes</taxon>
        <taxon>ecological metagenomes</taxon>
    </lineage>
</organism>
<reference evidence="1" key="1">
    <citation type="journal article" date="2014" name="Front. Microbiol.">
        <title>High frequency of phylogenetically diverse reductive dehalogenase-homologous genes in deep subseafloor sedimentary metagenomes.</title>
        <authorList>
            <person name="Kawai M."/>
            <person name="Futagami T."/>
            <person name="Toyoda A."/>
            <person name="Takaki Y."/>
            <person name="Nishi S."/>
            <person name="Hori S."/>
            <person name="Arai W."/>
            <person name="Tsubouchi T."/>
            <person name="Morono Y."/>
            <person name="Uchiyama I."/>
            <person name="Ito T."/>
            <person name="Fujiyama A."/>
            <person name="Inagaki F."/>
            <person name="Takami H."/>
        </authorList>
    </citation>
    <scope>NUCLEOTIDE SEQUENCE</scope>
    <source>
        <strain evidence="1">Expedition CK06-06</strain>
    </source>
</reference>
<dbReference type="AlphaFoldDB" id="X1C9X2"/>
<sequence length="46" mass="5189">GSGQELGKLYEREILAYRTSQVGIFVPQNGSHRGTCKGRWSDFEET</sequence>
<comment type="caution">
    <text evidence="1">The sequence shown here is derived from an EMBL/GenBank/DDBJ whole genome shotgun (WGS) entry which is preliminary data.</text>
</comment>
<protein>
    <submittedName>
        <fullName evidence="1">Uncharacterized protein</fullName>
    </submittedName>
</protein>
<accession>X1C9X2</accession>
<feature type="non-terminal residue" evidence="1">
    <location>
        <position position="1"/>
    </location>
</feature>